<proteinExistence type="predicted"/>
<dbReference type="PROSITE" id="PS50977">
    <property type="entry name" value="HTH_TETR_2"/>
    <property type="match status" value="1"/>
</dbReference>
<dbReference type="GO" id="GO:0000976">
    <property type="term" value="F:transcription cis-regulatory region binding"/>
    <property type="evidence" value="ECO:0007669"/>
    <property type="project" value="TreeGrafter"/>
</dbReference>
<evidence type="ECO:0000256" key="1">
    <source>
        <dbReference type="ARBA" id="ARBA00023015"/>
    </source>
</evidence>
<evidence type="ECO:0000313" key="7">
    <source>
        <dbReference type="Proteomes" id="UP000440668"/>
    </source>
</evidence>
<evidence type="ECO:0000256" key="3">
    <source>
        <dbReference type="ARBA" id="ARBA00023163"/>
    </source>
</evidence>
<evidence type="ECO:0000313" key="6">
    <source>
        <dbReference type="EMBL" id="MTG90212.1"/>
    </source>
</evidence>
<comment type="caution">
    <text evidence="6">The sequence shown here is derived from an EMBL/GenBank/DDBJ whole genome shotgun (WGS) entry which is preliminary data.</text>
</comment>
<dbReference type="InterPro" id="IPR009057">
    <property type="entry name" value="Homeodomain-like_sf"/>
</dbReference>
<organism evidence="6 7">
    <name type="scientific">Cellulosimicrobium composti</name>
    <dbReference type="NCBI Taxonomy" id="2672572"/>
    <lineage>
        <taxon>Bacteria</taxon>
        <taxon>Bacillati</taxon>
        <taxon>Actinomycetota</taxon>
        <taxon>Actinomycetes</taxon>
        <taxon>Micrococcales</taxon>
        <taxon>Promicromonosporaceae</taxon>
        <taxon>Cellulosimicrobium</taxon>
    </lineage>
</organism>
<sequence>MPSHGGQHQAKRADARRNVRAILDAAAVCLSRDPDASVAEIARTAGVGRVTLYGHFASRAELVDAVVARAIEEGDAALDQVDLSGDARDALVRLVEQSWLTIVQIGSLVTAAFDALSEERMRELHARPMQRVEGLVERGRADGAFRTDLPATWLVGTLHRLMHGAAAEIEAGRLAPVEAATTIAATALAAFTPPGRPVPEVGALATRERS</sequence>
<dbReference type="GO" id="GO:0003700">
    <property type="term" value="F:DNA-binding transcription factor activity"/>
    <property type="evidence" value="ECO:0007669"/>
    <property type="project" value="TreeGrafter"/>
</dbReference>
<dbReference type="Pfam" id="PF00440">
    <property type="entry name" value="TetR_N"/>
    <property type="match status" value="1"/>
</dbReference>
<keyword evidence="3" id="KW-0804">Transcription</keyword>
<evidence type="ECO:0000256" key="4">
    <source>
        <dbReference type="PROSITE-ProRule" id="PRU00335"/>
    </source>
</evidence>
<dbReference type="PANTHER" id="PTHR30055">
    <property type="entry name" value="HTH-TYPE TRANSCRIPTIONAL REGULATOR RUTR"/>
    <property type="match status" value="1"/>
</dbReference>
<dbReference type="Gene3D" id="1.10.357.10">
    <property type="entry name" value="Tetracycline Repressor, domain 2"/>
    <property type="match status" value="1"/>
</dbReference>
<dbReference type="InterPro" id="IPR050109">
    <property type="entry name" value="HTH-type_TetR-like_transc_reg"/>
</dbReference>
<dbReference type="Proteomes" id="UP000440668">
    <property type="component" value="Unassembled WGS sequence"/>
</dbReference>
<name>A0A6N7ZLB7_9MICO</name>
<dbReference type="SUPFAM" id="SSF46689">
    <property type="entry name" value="Homeodomain-like"/>
    <property type="match status" value="1"/>
</dbReference>
<dbReference type="AlphaFoldDB" id="A0A6N7ZLB7"/>
<reference evidence="6 7" key="1">
    <citation type="submission" date="2019-11" db="EMBL/GenBank/DDBJ databases">
        <title>Cellulosimicrobium composti sp. nov. isolated from a compost.</title>
        <authorList>
            <person name="Yang Y."/>
        </authorList>
    </citation>
    <scope>NUCLEOTIDE SEQUENCE [LARGE SCALE GENOMIC DNA]</scope>
    <source>
        <strain evidence="6 7">BIT-GX5</strain>
    </source>
</reference>
<dbReference type="RefSeq" id="WP_115942587.1">
    <property type="nucleotide sequence ID" value="NZ_WMKA01000041.1"/>
</dbReference>
<feature type="domain" description="HTH tetR-type" evidence="5">
    <location>
        <begin position="16"/>
        <end position="74"/>
    </location>
</feature>
<gene>
    <name evidence="6" type="ORF">GJV82_14880</name>
</gene>
<protein>
    <submittedName>
        <fullName evidence="6">TetR family transcriptional regulator</fullName>
    </submittedName>
</protein>
<accession>A0A6N7ZLB7</accession>
<keyword evidence="1" id="KW-0805">Transcription regulation</keyword>
<feature type="DNA-binding region" description="H-T-H motif" evidence="4">
    <location>
        <begin position="37"/>
        <end position="56"/>
    </location>
</feature>
<dbReference type="InterPro" id="IPR036271">
    <property type="entry name" value="Tet_transcr_reg_TetR-rel_C_sf"/>
</dbReference>
<dbReference type="EMBL" id="WMKA01000041">
    <property type="protein sequence ID" value="MTG90212.1"/>
    <property type="molecule type" value="Genomic_DNA"/>
</dbReference>
<evidence type="ECO:0000256" key="2">
    <source>
        <dbReference type="ARBA" id="ARBA00023125"/>
    </source>
</evidence>
<evidence type="ECO:0000259" key="5">
    <source>
        <dbReference type="PROSITE" id="PS50977"/>
    </source>
</evidence>
<dbReference type="SUPFAM" id="SSF48498">
    <property type="entry name" value="Tetracyclin repressor-like, C-terminal domain"/>
    <property type="match status" value="1"/>
</dbReference>
<dbReference type="PANTHER" id="PTHR30055:SF234">
    <property type="entry name" value="HTH-TYPE TRANSCRIPTIONAL REGULATOR BETI"/>
    <property type="match status" value="1"/>
</dbReference>
<dbReference type="InterPro" id="IPR001647">
    <property type="entry name" value="HTH_TetR"/>
</dbReference>
<keyword evidence="2 4" id="KW-0238">DNA-binding</keyword>